<comment type="caution">
    <text evidence="1">The sequence shown here is derived from an EMBL/GenBank/DDBJ whole genome shotgun (WGS) entry which is preliminary data.</text>
</comment>
<evidence type="ECO:0000313" key="1">
    <source>
        <dbReference type="EMBL" id="GGN02656.1"/>
    </source>
</evidence>
<proteinExistence type="predicted"/>
<evidence type="ECO:0000313" key="2">
    <source>
        <dbReference type="Proteomes" id="UP000597656"/>
    </source>
</evidence>
<reference evidence="2" key="1">
    <citation type="journal article" date="2019" name="Int. J. Syst. Evol. Microbiol.">
        <title>The Global Catalogue of Microorganisms (GCM) 10K type strain sequencing project: providing services to taxonomists for standard genome sequencing and annotation.</title>
        <authorList>
            <consortium name="The Broad Institute Genomics Platform"/>
            <consortium name="The Broad Institute Genome Sequencing Center for Infectious Disease"/>
            <person name="Wu L."/>
            <person name="Ma J."/>
        </authorList>
    </citation>
    <scope>NUCLEOTIDE SEQUENCE [LARGE SCALE GENOMIC DNA]</scope>
    <source>
        <strain evidence="2">CGMCC 4.7319</strain>
    </source>
</reference>
<organism evidence="1 2">
    <name type="scientific">Lentzea pudingi</name>
    <dbReference type="NCBI Taxonomy" id="1789439"/>
    <lineage>
        <taxon>Bacteria</taxon>
        <taxon>Bacillati</taxon>
        <taxon>Actinomycetota</taxon>
        <taxon>Actinomycetes</taxon>
        <taxon>Pseudonocardiales</taxon>
        <taxon>Pseudonocardiaceae</taxon>
        <taxon>Lentzea</taxon>
    </lineage>
</organism>
<gene>
    <name evidence="1" type="ORF">GCM10011609_46980</name>
</gene>
<accession>A0ABQ2I8P2</accession>
<dbReference type="Proteomes" id="UP000597656">
    <property type="component" value="Unassembled WGS sequence"/>
</dbReference>
<sequence>MVSCGSQVASLRAARGVERGATSGSGLRQKPASAAAFLPAALLPADTIRGGDPVSNSLLKFGWVAALLPAALLPAGKAYAAATLLPADTTRAAVTP</sequence>
<keyword evidence="2" id="KW-1185">Reference proteome</keyword>
<dbReference type="EMBL" id="BMNC01000006">
    <property type="protein sequence ID" value="GGN02656.1"/>
    <property type="molecule type" value="Genomic_DNA"/>
</dbReference>
<name>A0ABQ2I8P2_9PSEU</name>
<protein>
    <submittedName>
        <fullName evidence="1">Uncharacterized protein</fullName>
    </submittedName>
</protein>